<dbReference type="RefSeq" id="WP_295574953.1">
    <property type="nucleotide sequence ID" value="NZ_FLQR01000006.1"/>
</dbReference>
<dbReference type="AlphaFoldDB" id="A0A1Y5P6X2"/>
<dbReference type="EMBL" id="FLQR01000006">
    <property type="protein sequence ID" value="SBS71861.1"/>
    <property type="molecule type" value="Genomic_DNA"/>
</dbReference>
<proteinExistence type="predicted"/>
<name>A0A1Y5P6X2_9MICO</name>
<evidence type="ECO:0000313" key="1">
    <source>
        <dbReference type="EMBL" id="SBS71861.1"/>
    </source>
</evidence>
<reference evidence="1" key="1">
    <citation type="submission" date="2016-03" db="EMBL/GenBank/DDBJ databases">
        <authorList>
            <person name="Ploux O."/>
        </authorList>
    </citation>
    <scope>NUCLEOTIDE SEQUENCE</scope>
    <source>
        <strain evidence="1">UC1</strain>
    </source>
</reference>
<organism evidence="1">
    <name type="scientific">uncultured Microbacterium sp</name>
    <dbReference type="NCBI Taxonomy" id="191216"/>
    <lineage>
        <taxon>Bacteria</taxon>
        <taxon>Bacillati</taxon>
        <taxon>Actinomycetota</taxon>
        <taxon>Actinomycetes</taxon>
        <taxon>Micrococcales</taxon>
        <taxon>Microbacteriaceae</taxon>
        <taxon>Microbacterium</taxon>
        <taxon>environmental samples</taxon>
    </lineage>
</organism>
<accession>A0A1Y5P6X2</accession>
<gene>
    <name evidence="1" type="ORF">MIPYR_20263</name>
</gene>
<protein>
    <submittedName>
        <fullName evidence="1">Uncharacterized protein</fullName>
    </submittedName>
</protein>
<sequence length="65" mass="7378">MEPYTPVELARLLGYSNEARPGLVVRNYLRVTYPDHVKNSRWELTEAEATDVLANVPRAQFGTDS</sequence>